<proteinExistence type="predicted"/>
<accession>A0A553H2U6</accession>
<sequence>MIMAGFRIPGPTGMQPLSCPADTFIDRNLFKPGVLSEGHVRPEHYGLENGQLRVARHAGTDSFTFQISSGTLTVVSRHECRTMRATSGRPNSCMNKADVLCQMLKSTGPLPVGVYFIYPHELSAPGLIGSMYRTFRRFADWGSFRVRLHPMRNTVTYGRDNFFLHGGIYQGSAGCIDIGGGLDGDSNTRYVIEHIRNSLGNISVEVSP</sequence>
<gene>
    <name evidence="1" type="ORF">FM069_02445</name>
</gene>
<dbReference type="OrthoDB" id="3034895at2"/>
<protein>
    <submittedName>
        <fullName evidence="1">DUF2778 domain-containing protein</fullName>
    </submittedName>
</protein>
<evidence type="ECO:0000313" key="1">
    <source>
        <dbReference type="EMBL" id="TRX76067.1"/>
    </source>
</evidence>
<comment type="caution">
    <text evidence="1">The sequence shown here is derived from an EMBL/GenBank/DDBJ whole genome shotgun (WGS) entry which is preliminary data.</text>
</comment>
<dbReference type="EMBL" id="VJOY01000002">
    <property type="protein sequence ID" value="TRX76067.1"/>
    <property type="molecule type" value="Genomic_DNA"/>
</dbReference>
<name>A0A553H2U6_9PSED</name>
<dbReference type="Proteomes" id="UP000315235">
    <property type="component" value="Unassembled WGS sequence"/>
</dbReference>
<keyword evidence="2" id="KW-1185">Reference proteome</keyword>
<organism evidence="1 2">
    <name type="scientific">Pseudomonas mangiferae</name>
    <dbReference type="NCBI Taxonomy" id="2593654"/>
    <lineage>
        <taxon>Bacteria</taxon>
        <taxon>Pseudomonadati</taxon>
        <taxon>Pseudomonadota</taxon>
        <taxon>Gammaproteobacteria</taxon>
        <taxon>Pseudomonadales</taxon>
        <taxon>Pseudomonadaceae</taxon>
        <taxon>Pseudomonas</taxon>
    </lineage>
</organism>
<evidence type="ECO:0000313" key="2">
    <source>
        <dbReference type="Proteomes" id="UP000315235"/>
    </source>
</evidence>
<reference evidence="1 2" key="1">
    <citation type="submission" date="2019-07" db="EMBL/GenBank/DDBJ databases">
        <title>Pseudomonas mangiferae sp. nov., isolated from bark of mango tree in Thailand.</title>
        <authorList>
            <person name="Srisuk N."/>
            <person name="Anurat P."/>
        </authorList>
    </citation>
    <scope>NUCLEOTIDE SEQUENCE [LARGE SCALE GENOMIC DNA]</scope>
    <source>
        <strain evidence="1 2">DMKU_BBB3-04</strain>
    </source>
</reference>
<dbReference type="AlphaFoldDB" id="A0A553H2U6"/>